<feature type="compositionally biased region" description="Polar residues" evidence="1">
    <location>
        <begin position="182"/>
        <end position="197"/>
    </location>
</feature>
<comment type="caution">
    <text evidence="2">The sequence shown here is derived from an EMBL/GenBank/DDBJ whole genome shotgun (WGS) entry which is preliminary data.</text>
</comment>
<feature type="compositionally biased region" description="Basic and acidic residues" evidence="1">
    <location>
        <begin position="377"/>
        <end position="388"/>
    </location>
</feature>
<feature type="compositionally biased region" description="Polar residues" evidence="1">
    <location>
        <begin position="228"/>
        <end position="245"/>
    </location>
</feature>
<protein>
    <submittedName>
        <fullName evidence="2">Uncharacterized protein</fullName>
    </submittedName>
</protein>
<feature type="region of interest" description="Disordered" evidence="1">
    <location>
        <begin position="228"/>
        <end position="254"/>
    </location>
</feature>
<proteinExistence type="predicted"/>
<gene>
    <name evidence="2" type="ORF">G6011_00660</name>
</gene>
<feature type="compositionally biased region" description="Low complexity" evidence="1">
    <location>
        <begin position="635"/>
        <end position="644"/>
    </location>
</feature>
<feature type="region of interest" description="Disordered" evidence="1">
    <location>
        <begin position="271"/>
        <end position="407"/>
    </location>
</feature>
<evidence type="ECO:0000313" key="3">
    <source>
        <dbReference type="Proteomes" id="UP001199106"/>
    </source>
</evidence>
<feature type="region of interest" description="Disordered" evidence="1">
    <location>
        <begin position="628"/>
        <end position="664"/>
    </location>
</feature>
<dbReference type="AlphaFoldDB" id="A0AAD4IJ99"/>
<dbReference type="Proteomes" id="UP001199106">
    <property type="component" value="Unassembled WGS sequence"/>
</dbReference>
<organism evidence="2 3">
    <name type="scientific">Alternaria panax</name>
    <dbReference type="NCBI Taxonomy" id="48097"/>
    <lineage>
        <taxon>Eukaryota</taxon>
        <taxon>Fungi</taxon>
        <taxon>Dikarya</taxon>
        <taxon>Ascomycota</taxon>
        <taxon>Pezizomycotina</taxon>
        <taxon>Dothideomycetes</taxon>
        <taxon>Pleosporomycetidae</taxon>
        <taxon>Pleosporales</taxon>
        <taxon>Pleosporineae</taxon>
        <taxon>Pleosporaceae</taxon>
        <taxon>Alternaria</taxon>
        <taxon>Alternaria sect. Panax</taxon>
    </lineage>
</organism>
<evidence type="ECO:0000313" key="2">
    <source>
        <dbReference type="EMBL" id="KAG9195539.1"/>
    </source>
</evidence>
<keyword evidence="3" id="KW-1185">Reference proteome</keyword>
<feature type="region of interest" description="Disordered" evidence="1">
    <location>
        <begin position="178"/>
        <end position="197"/>
    </location>
</feature>
<feature type="compositionally biased region" description="Polar residues" evidence="1">
    <location>
        <begin position="274"/>
        <end position="285"/>
    </location>
</feature>
<dbReference type="EMBL" id="JAANER010000001">
    <property type="protein sequence ID" value="KAG9195539.1"/>
    <property type="molecule type" value="Genomic_DNA"/>
</dbReference>
<name>A0AAD4IJ99_9PLEO</name>
<evidence type="ECO:0000256" key="1">
    <source>
        <dbReference type="SAM" id="MobiDB-lite"/>
    </source>
</evidence>
<reference evidence="2" key="1">
    <citation type="submission" date="2021-07" db="EMBL/GenBank/DDBJ databases">
        <title>Genome Resource of American Ginseng Black Spot Pathogen Alternaria panax.</title>
        <authorList>
            <person name="Qiu C."/>
            <person name="Wang W."/>
            <person name="Liu Z."/>
        </authorList>
    </citation>
    <scope>NUCLEOTIDE SEQUENCE</scope>
    <source>
        <strain evidence="2">BNCC115425</strain>
    </source>
</reference>
<feature type="compositionally biased region" description="Basic residues" evidence="1">
    <location>
        <begin position="322"/>
        <end position="335"/>
    </location>
</feature>
<feature type="compositionally biased region" description="Polar residues" evidence="1">
    <location>
        <begin position="515"/>
        <end position="537"/>
    </location>
</feature>
<accession>A0AAD4IJ99</accession>
<sequence>MVPNPSILYSPADHGAPNSSLPEEVFGHVDLETLANIHRYLCESELQEDIELGTWMWDNYLNGLWNGSSTAEIRTAQAFGKLDRAYRRVRSLTNKAQDKWPFFDRNFKQMSSATVRNNARGEAAPGILYPIDGLQRKLHLAGQPPNGFTTTNPSSLLELQVPFGTTRPNRYQLHMQNHPRPIQQTPVPLPSNLSAKSSEPLDFEKRQVALEQPSSSVVSLQNIPKYTAQDLFSESDGQAKPQSKSPRSDEPQIEGASDQYMSQIELGASLSAPVGSTVSRRSSSKPIGDPEAEALVRDAGAGKVRGPNGRYLPKDDTALGMKKIKKPKKGRKISRSIRNVSKRESSTPRSASEEPQAAPADDEEIFAEVQSPSPPEPSREAEKQHEVQQEASVRPVNSIMTAPPVTVNKQEVGELEVASDSGSIPAYCLAAEAEAVPSNLDRLPPNSRKSNKRRSEPTLPSGDRKRGKHGGIVGRPKKSEQRKGQKSHQGSVSPQQESTIDAKEPPQMITRRATRQSTAADLSTSVSSKPTAKTQTDVPADCSTRSLKKSPKAPLNSGKLSVRDEDEVIGGVQDHAPATRETVSALTLHAIEVSATPSSTLERFSLPPQISDNQRLSVDLDRINSTVPRPASRLQPYQSPYESIPSPPPSASIAKKTTNDGAESIHVPGHVEYFARITTGSGGTIELPIEEGQFESDEVKMIKKYAKYNAEPGATPVSYMQFRQIFALAKQD</sequence>
<feature type="region of interest" description="Disordered" evidence="1">
    <location>
        <begin position="434"/>
        <end position="576"/>
    </location>
</feature>
<feature type="compositionally biased region" description="Polar residues" evidence="1">
    <location>
        <begin position="487"/>
        <end position="499"/>
    </location>
</feature>